<evidence type="ECO:0000256" key="4">
    <source>
        <dbReference type="ARBA" id="ARBA00023004"/>
    </source>
</evidence>
<sequence>MKMDGRLQLLQEEIGLQHANLVAIAENIKLSISEDIKHSYVYALAMRLLNLAELHFATEEELMKIIQYKGLNEHCLAHKTIVLALREKITVLTPDMETYYDLVSSVNDWLIEHMQQEDKVLTEHLDSCGYKR</sequence>
<dbReference type="InterPro" id="IPR050669">
    <property type="entry name" value="Hemerythrin"/>
</dbReference>
<dbReference type="Proteomes" id="UP000605676">
    <property type="component" value="Unassembled WGS sequence"/>
</dbReference>
<dbReference type="RefSeq" id="WP_200464103.1">
    <property type="nucleotide sequence ID" value="NZ_JAENRR010000009.1"/>
</dbReference>
<dbReference type="NCBIfam" id="TIGR02481">
    <property type="entry name" value="hemeryth_dom"/>
    <property type="match status" value="1"/>
</dbReference>
<dbReference type="SUPFAM" id="SSF47188">
    <property type="entry name" value="Hemerythrin-like"/>
    <property type="match status" value="1"/>
</dbReference>
<name>A0ABS1HGS5_9BACT</name>
<reference evidence="5 6" key="1">
    <citation type="submission" date="2021-01" db="EMBL/GenBank/DDBJ databases">
        <title>Carboxyliciviraga sp.nov., isolated from coastal sediments.</title>
        <authorList>
            <person name="Lu D."/>
            <person name="Zhang T."/>
        </authorList>
    </citation>
    <scope>NUCLEOTIDE SEQUENCE [LARGE SCALE GENOMIC DNA]</scope>
    <source>
        <strain evidence="5 6">N1Y132</strain>
    </source>
</reference>
<evidence type="ECO:0000313" key="5">
    <source>
        <dbReference type="EMBL" id="MBK3516880.1"/>
    </source>
</evidence>
<protein>
    <submittedName>
        <fullName evidence="5">Hemerythrin family protein</fullName>
    </submittedName>
</protein>
<comment type="caution">
    <text evidence="5">The sequence shown here is derived from an EMBL/GenBank/DDBJ whole genome shotgun (WGS) entry which is preliminary data.</text>
</comment>
<dbReference type="CDD" id="cd12107">
    <property type="entry name" value="Hemerythrin"/>
    <property type="match status" value="1"/>
</dbReference>
<accession>A0ABS1HGS5</accession>
<comment type="similarity">
    <text evidence="1">Belongs to the hemerythrin family.</text>
</comment>
<gene>
    <name evidence="5" type="ORF">JIV24_05970</name>
</gene>
<keyword evidence="2" id="KW-0561">Oxygen transport</keyword>
<keyword evidence="2" id="KW-0813">Transport</keyword>
<evidence type="ECO:0000256" key="2">
    <source>
        <dbReference type="ARBA" id="ARBA00022621"/>
    </source>
</evidence>
<evidence type="ECO:0000256" key="3">
    <source>
        <dbReference type="ARBA" id="ARBA00022723"/>
    </source>
</evidence>
<dbReference type="InterPro" id="IPR035938">
    <property type="entry name" value="Hemerythrin-like_sf"/>
</dbReference>
<evidence type="ECO:0000313" key="6">
    <source>
        <dbReference type="Proteomes" id="UP000605676"/>
    </source>
</evidence>
<dbReference type="EMBL" id="JAENRR010000009">
    <property type="protein sequence ID" value="MBK3516880.1"/>
    <property type="molecule type" value="Genomic_DNA"/>
</dbReference>
<dbReference type="InterPro" id="IPR012827">
    <property type="entry name" value="Hemerythrin_metal-bd"/>
</dbReference>
<dbReference type="PROSITE" id="PS00550">
    <property type="entry name" value="HEMERYTHRINS"/>
    <property type="match status" value="1"/>
</dbReference>
<evidence type="ECO:0000256" key="1">
    <source>
        <dbReference type="ARBA" id="ARBA00010587"/>
    </source>
</evidence>
<proteinExistence type="inferred from homology"/>
<organism evidence="5 6">
    <name type="scientific">Carboxylicivirga marina</name>
    <dbReference type="NCBI Taxonomy" id="2800988"/>
    <lineage>
        <taxon>Bacteria</taxon>
        <taxon>Pseudomonadati</taxon>
        <taxon>Bacteroidota</taxon>
        <taxon>Bacteroidia</taxon>
        <taxon>Marinilabiliales</taxon>
        <taxon>Marinilabiliaceae</taxon>
        <taxon>Carboxylicivirga</taxon>
    </lineage>
</organism>
<dbReference type="InterPro" id="IPR016131">
    <property type="entry name" value="Haemerythrin_Fe_BS"/>
</dbReference>
<dbReference type="PANTHER" id="PTHR37164">
    <property type="entry name" value="BACTERIOHEMERYTHRIN"/>
    <property type="match status" value="1"/>
</dbReference>
<keyword evidence="3" id="KW-0479">Metal-binding</keyword>
<keyword evidence="4" id="KW-0408">Iron</keyword>
<keyword evidence="6" id="KW-1185">Reference proteome</keyword>
<dbReference type="Gene3D" id="1.20.120.50">
    <property type="entry name" value="Hemerythrin-like"/>
    <property type="match status" value="1"/>
</dbReference>
<dbReference type="PANTHER" id="PTHR37164:SF1">
    <property type="entry name" value="BACTERIOHEMERYTHRIN"/>
    <property type="match status" value="1"/>
</dbReference>